<evidence type="ECO:0000313" key="2">
    <source>
        <dbReference type="EMBL" id="WIV60604.1"/>
    </source>
</evidence>
<dbReference type="Proteomes" id="UP001227101">
    <property type="component" value="Chromosome"/>
</dbReference>
<sequence>MSDGQSEHEFGPWLARQLRRAGLTQAELAERLDLTRAAVSAWITGRAQPREETKRAIAEVFGADPAAVYNRTGDLTPTLPRQWYHRPAHADGGREYGNAAAFAFDADLSVLAKEATQNSLDERFDRKHAVRVRYIVHELTGERLDAFLQSIQWDQLQPHYEQAAGTSQKVSKSLRSALEDLASTKTLRLLRVDDYNASGLIGPEYSDGQFAAVVRRQLDSFKQQASRAGGSYGLGKATLWATSRFGLVLINSTLSRPFEGRTARRVIGRLDLPWHTVDERAFAGPSWFGELDTEPDHEGIARSWWADEETVRDLHLDRPNDDPGTSFLVVGAHDASGAADTLAEMHDKLVRSLAKDFWAAMVSGGGRQPMLEASVTALRNGQTVIPEKRVDPHEHHPALSHALQAYLDGETVDVLTEGAQVAQARVPLTVVPRRTESRRKGTETEHEAVLLVTPADETDPQPNQVVLMRGNRMTVREYRPRELPLGAMTFQAVLLAGYATGGTGEEVELAEQFLRASEPPEHNRWGKTEELTATYARGALSRLTDFHRAIDEAVRRLVGRSQSKSDSGPAVLRELLRFDSPTAGLRRNQPVPTVRTVNATIGDDGAWNVSVSLKLPDIEDPWSLTPVAKFDVRSGSRPDVPWRLVSAENCRIEGGSLVIEPGVRTASFTAITDPSRHPVPSRLSRLVVDVQRTRGGAA</sequence>
<dbReference type="InterPro" id="IPR010982">
    <property type="entry name" value="Lambda_DNA-bd_dom_sf"/>
</dbReference>
<reference evidence="2 3" key="1">
    <citation type="submission" date="2023-06" db="EMBL/GenBank/DDBJ databases">
        <authorList>
            <person name="Oyuntsetseg B."/>
            <person name="Kim S.B."/>
        </authorList>
    </citation>
    <scope>NUCLEOTIDE SEQUENCE [LARGE SCALE GENOMIC DNA]</scope>
    <source>
        <strain evidence="2 3">2-2</strain>
    </source>
</reference>
<dbReference type="InterPro" id="IPR001387">
    <property type="entry name" value="Cro/C1-type_HTH"/>
</dbReference>
<dbReference type="PROSITE" id="PS50943">
    <property type="entry name" value="HTH_CROC1"/>
    <property type="match status" value="1"/>
</dbReference>
<name>A0ABY8XY11_9PSEU</name>
<evidence type="ECO:0000313" key="3">
    <source>
        <dbReference type="Proteomes" id="UP001227101"/>
    </source>
</evidence>
<protein>
    <submittedName>
        <fullName evidence="2">Helix-turn-helix transcriptional regulator</fullName>
    </submittedName>
</protein>
<dbReference type="EMBL" id="CP127173">
    <property type="protein sequence ID" value="WIV60604.1"/>
    <property type="molecule type" value="Genomic_DNA"/>
</dbReference>
<organism evidence="2 3">
    <name type="scientific">Amycolatopsis nalaikhensis</name>
    <dbReference type="NCBI Taxonomy" id="715472"/>
    <lineage>
        <taxon>Bacteria</taxon>
        <taxon>Bacillati</taxon>
        <taxon>Actinomycetota</taxon>
        <taxon>Actinomycetes</taxon>
        <taxon>Pseudonocardiales</taxon>
        <taxon>Pseudonocardiaceae</taxon>
        <taxon>Amycolatopsis</taxon>
    </lineage>
</organism>
<keyword evidence="3" id="KW-1185">Reference proteome</keyword>
<dbReference type="SMART" id="SM00530">
    <property type="entry name" value="HTH_XRE"/>
    <property type="match status" value="1"/>
</dbReference>
<dbReference type="CDD" id="cd00093">
    <property type="entry name" value="HTH_XRE"/>
    <property type="match status" value="1"/>
</dbReference>
<proteinExistence type="predicted"/>
<gene>
    <name evidence="2" type="ORF">QP939_19355</name>
</gene>
<feature type="domain" description="HTH cro/C1-type" evidence="1">
    <location>
        <begin position="14"/>
        <end position="68"/>
    </location>
</feature>
<dbReference type="SUPFAM" id="SSF47413">
    <property type="entry name" value="lambda repressor-like DNA-binding domains"/>
    <property type="match status" value="1"/>
</dbReference>
<dbReference type="RefSeq" id="WP_285458185.1">
    <property type="nucleotide sequence ID" value="NZ_CP127173.1"/>
</dbReference>
<dbReference type="Pfam" id="PF01381">
    <property type="entry name" value="HTH_3"/>
    <property type="match status" value="1"/>
</dbReference>
<evidence type="ECO:0000259" key="1">
    <source>
        <dbReference type="PROSITE" id="PS50943"/>
    </source>
</evidence>
<accession>A0ABY8XY11</accession>
<dbReference type="Gene3D" id="1.10.260.40">
    <property type="entry name" value="lambda repressor-like DNA-binding domains"/>
    <property type="match status" value="1"/>
</dbReference>